<evidence type="ECO:0000313" key="6">
    <source>
        <dbReference type="Proteomes" id="UP000299102"/>
    </source>
</evidence>
<keyword evidence="3" id="KW-0472">Membrane</keyword>
<dbReference type="SMART" id="SM01318">
    <property type="entry name" value="SVWC"/>
    <property type="match status" value="1"/>
</dbReference>
<dbReference type="Pfam" id="PF15430">
    <property type="entry name" value="SVWC"/>
    <property type="match status" value="1"/>
</dbReference>
<accession>A0A4C1TJE5</accession>
<evidence type="ECO:0000256" key="3">
    <source>
        <dbReference type="SAM" id="Phobius"/>
    </source>
</evidence>
<dbReference type="OrthoDB" id="6761907at2759"/>
<feature type="transmembrane region" description="Helical" evidence="3">
    <location>
        <begin position="46"/>
        <end position="72"/>
    </location>
</feature>
<sequence length="159" mass="17877">MVQLAQSTVIVSTSFATRANAAFTARIKRQRRRAASQSTAKRRFEIIGTFITTIMRTIVFLCVVAVTSAATWRGRLPEKPDEFEDKEGCYVEEIDDVVPFGETVYPIGHCYWIHCTKSGMDYASCGAVYTEDPKCRKTELDLTKPYPDCCPDIKCNGIE</sequence>
<dbReference type="InterPro" id="IPR029277">
    <property type="entry name" value="SVWC_dom"/>
</dbReference>
<evidence type="ECO:0000256" key="1">
    <source>
        <dbReference type="ARBA" id="ARBA00004613"/>
    </source>
</evidence>
<dbReference type="InterPro" id="IPR053308">
    <property type="entry name" value="Vago-like"/>
</dbReference>
<name>A0A4C1TJE5_EUMVA</name>
<proteinExistence type="predicted"/>
<protein>
    <recommendedName>
        <fullName evidence="4">Single domain-containing protein</fullName>
    </recommendedName>
</protein>
<dbReference type="Proteomes" id="UP000299102">
    <property type="component" value="Unassembled WGS sequence"/>
</dbReference>
<comment type="caution">
    <text evidence="5">The sequence shown here is derived from an EMBL/GenBank/DDBJ whole genome shotgun (WGS) entry which is preliminary data.</text>
</comment>
<reference evidence="5 6" key="1">
    <citation type="journal article" date="2019" name="Commun. Biol.">
        <title>The bagworm genome reveals a unique fibroin gene that provides high tensile strength.</title>
        <authorList>
            <person name="Kono N."/>
            <person name="Nakamura H."/>
            <person name="Ohtoshi R."/>
            <person name="Tomita M."/>
            <person name="Numata K."/>
            <person name="Arakawa K."/>
        </authorList>
    </citation>
    <scope>NUCLEOTIDE SEQUENCE [LARGE SCALE GENOMIC DNA]</scope>
</reference>
<evidence type="ECO:0000313" key="5">
    <source>
        <dbReference type="EMBL" id="GBP14316.1"/>
    </source>
</evidence>
<gene>
    <name evidence="5" type="ORF">EVAR_92318_1</name>
</gene>
<feature type="domain" description="Single" evidence="4">
    <location>
        <begin position="89"/>
        <end position="155"/>
    </location>
</feature>
<dbReference type="EMBL" id="BGZK01000063">
    <property type="protein sequence ID" value="GBP14316.1"/>
    <property type="molecule type" value="Genomic_DNA"/>
</dbReference>
<dbReference type="AlphaFoldDB" id="A0A4C1TJE5"/>
<dbReference type="PANTHER" id="PTHR39957:SF1">
    <property type="entry name" value="AT09846P1-RELATED"/>
    <property type="match status" value="1"/>
</dbReference>
<dbReference type="GO" id="GO:0005576">
    <property type="term" value="C:extracellular region"/>
    <property type="evidence" value="ECO:0007669"/>
    <property type="project" value="UniProtKB-SubCell"/>
</dbReference>
<keyword evidence="3" id="KW-0812">Transmembrane</keyword>
<organism evidence="5 6">
    <name type="scientific">Eumeta variegata</name>
    <name type="common">Bagworm moth</name>
    <name type="synonym">Eumeta japonica</name>
    <dbReference type="NCBI Taxonomy" id="151549"/>
    <lineage>
        <taxon>Eukaryota</taxon>
        <taxon>Metazoa</taxon>
        <taxon>Ecdysozoa</taxon>
        <taxon>Arthropoda</taxon>
        <taxon>Hexapoda</taxon>
        <taxon>Insecta</taxon>
        <taxon>Pterygota</taxon>
        <taxon>Neoptera</taxon>
        <taxon>Endopterygota</taxon>
        <taxon>Lepidoptera</taxon>
        <taxon>Glossata</taxon>
        <taxon>Ditrysia</taxon>
        <taxon>Tineoidea</taxon>
        <taxon>Psychidae</taxon>
        <taxon>Oiketicinae</taxon>
        <taxon>Eumeta</taxon>
    </lineage>
</organism>
<keyword evidence="2" id="KW-0964">Secreted</keyword>
<keyword evidence="3" id="KW-1133">Transmembrane helix</keyword>
<evidence type="ECO:0000259" key="4">
    <source>
        <dbReference type="SMART" id="SM01318"/>
    </source>
</evidence>
<comment type="subcellular location">
    <subcellularLocation>
        <location evidence="1">Secreted</location>
    </subcellularLocation>
</comment>
<dbReference type="PANTHER" id="PTHR39957">
    <property type="entry name" value="AT09846P1-RELATED"/>
    <property type="match status" value="1"/>
</dbReference>
<keyword evidence="6" id="KW-1185">Reference proteome</keyword>
<evidence type="ECO:0000256" key="2">
    <source>
        <dbReference type="ARBA" id="ARBA00022525"/>
    </source>
</evidence>